<organism evidence="1 2">
    <name type="scientific">Aristophania vespae</name>
    <dbReference type="NCBI Taxonomy" id="2697033"/>
    <lineage>
        <taxon>Bacteria</taxon>
        <taxon>Pseudomonadati</taxon>
        <taxon>Pseudomonadota</taxon>
        <taxon>Alphaproteobacteria</taxon>
        <taxon>Acetobacterales</taxon>
        <taxon>Acetobacteraceae</taxon>
        <taxon>Aristophania</taxon>
    </lineage>
</organism>
<gene>
    <name evidence="1" type="ORF">GT348_02695</name>
</gene>
<keyword evidence="2" id="KW-1185">Reference proteome</keyword>
<dbReference type="Gene3D" id="3.40.50.300">
    <property type="entry name" value="P-loop containing nucleotide triphosphate hydrolases"/>
    <property type="match status" value="1"/>
</dbReference>
<sequence length="288" mass="31766">MSQSDLLPILNRIADSLERLAPPQQDANLLESYDIDAFLWQGAISTLLPVPKVQSVPLSHLCGIQRQRDIVLRNTQQFAQGLEANNVMLWGARGMGKSSLVKACTLEVNKTQRSKNLPPLALIEIPRDELSTLPKLLAILRQSSRRVILFCDDLSFESQDADYKSLKSVLDGGIAGRPDNVVVYATSNRKHLMPRDMIENETGSSINPGEAIEEKVSLSDRFGLWIGLYSASQDDYLAIVKTYASAQSLPIDEETLTKKALQWSLARGSRSGRVAAQFITALSSELKA</sequence>
<dbReference type="Pfam" id="PF05673">
    <property type="entry name" value="DUF815"/>
    <property type="match status" value="1"/>
</dbReference>
<dbReference type="PANTHER" id="PTHR42935:SF1">
    <property type="entry name" value="SLR0930 PROTEIN"/>
    <property type="match status" value="1"/>
</dbReference>
<protein>
    <submittedName>
        <fullName evidence="1">DUF815 domain-containing protein</fullName>
    </submittedName>
</protein>
<dbReference type="PANTHER" id="PTHR42935">
    <property type="entry name" value="SLR0930 PROTEIN"/>
    <property type="match status" value="1"/>
</dbReference>
<dbReference type="Proteomes" id="UP000463975">
    <property type="component" value="Chromosome"/>
</dbReference>
<name>A0A6P1NA85_9PROT</name>
<proteinExistence type="predicted"/>
<dbReference type="InterPro" id="IPR008533">
    <property type="entry name" value="DUF815"/>
</dbReference>
<dbReference type="KEGG" id="bomb:GT348_02695"/>
<dbReference type="SUPFAM" id="SSF52540">
    <property type="entry name" value="P-loop containing nucleoside triphosphate hydrolases"/>
    <property type="match status" value="1"/>
</dbReference>
<dbReference type="InterPro" id="IPR027417">
    <property type="entry name" value="P-loop_NTPase"/>
</dbReference>
<dbReference type="RefSeq" id="WP_160618403.1">
    <property type="nucleotide sequence ID" value="NZ_CP047652.1"/>
</dbReference>
<evidence type="ECO:0000313" key="2">
    <source>
        <dbReference type="Proteomes" id="UP000463975"/>
    </source>
</evidence>
<dbReference type="EMBL" id="CP047652">
    <property type="protein sequence ID" value="QHI95326.1"/>
    <property type="molecule type" value="Genomic_DNA"/>
</dbReference>
<reference evidence="1 2" key="1">
    <citation type="submission" date="2020-01" db="EMBL/GenBank/DDBJ databases">
        <title>Genome sequencing of strain KACC 21507.</title>
        <authorList>
            <person name="Heo J."/>
            <person name="Kim S.-J."/>
            <person name="Kim J.-S."/>
            <person name="Hong S.-B."/>
            <person name="Kwon S.-W."/>
        </authorList>
    </citation>
    <scope>NUCLEOTIDE SEQUENCE [LARGE SCALE GENOMIC DNA]</scope>
    <source>
        <strain evidence="1 2">KACC 21507</strain>
    </source>
</reference>
<evidence type="ECO:0000313" key="1">
    <source>
        <dbReference type="EMBL" id="QHI95326.1"/>
    </source>
</evidence>
<accession>A0A6P1NA85</accession>
<dbReference type="AlphaFoldDB" id="A0A6P1NA85"/>